<dbReference type="OrthoDB" id="9813301at2"/>
<dbReference type="AlphaFoldDB" id="A0A544V0B0"/>
<comment type="caution">
    <text evidence="1">The sequence shown here is derived from an EMBL/GenBank/DDBJ whole genome shotgun (WGS) entry which is preliminary data.</text>
</comment>
<dbReference type="PANTHER" id="PTHR35788">
    <property type="entry name" value="EXPORTED PROTEIN-RELATED"/>
    <property type="match status" value="1"/>
</dbReference>
<reference evidence="1 2" key="1">
    <citation type="submission" date="2018-03" db="EMBL/GenBank/DDBJ databases">
        <title>Aerobic endospore-forming bacteria genome sequencing and assembly.</title>
        <authorList>
            <person name="Cavalcante D.A."/>
            <person name="Driks A."/>
            <person name="Putonti C."/>
            <person name="De-Souza M.T."/>
        </authorList>
    </citation>
    <scope>NUCLEOTIDE SEQUENCE [LARGE SCALE GENOMIC DNA]</scope>
    <source>
        <strain evidence="1 2">SDF0037</strain>
    </source>
</reference>
<dbReference type="Proteomes" id="UP000317944">
    <property type="component" value="Unassembled WGS sequence"/>
</dbReference>
<dbReference type="PANTHER" id="PTHR35788:SF1">
    <property type="entry name" value="EXPORTED PROTEIN"/>
    <property type="match status" value="1"/>
</dbReference>
<gene>
    <name evidence="1" type="primary">vanW</name>
    <name evidence="1" type="ORF">C7Y47_00415</name>
</gene>
<evidence type="ECO:0000313" key="1">
    <source>
        <dbReference type="EMBL" id="TQR39538.1"/>
    </source>
</evidence>
<sequence length="277" mass="32261">MSRKRVTQLFPFLLPLRKWQRKQLFYLKMRFDGNEYAKETAVINLPYEVFSTSSLMLNKNSGFDMKYQVNKVHNLKLAAKTLDKFIIKPNETFSFWQLVRYADRLQPYKDGLNLVDGKIVGSYGGGICQLSNMLFWMFLHTPLTIVERHGHAVESFPSTTEGLPFGTDATINEGWLDLKVRNETDNTFQINISFDEEFMYGHIRSDKEQTYKYKIFNQSISYYKVGSQLFQKASVDRIRTDVTTGQNEQAFLYNNTCEIGYELPDDIEIIKHGGNKK</sequence>
<dbReference type="NCBIfam" id="NF033128">
    <property type="entry name" value="vanW-gen"/>
    <property type="match status" value="1"/>
</dbReference>
<evidence type="ECO:0000313" key="2">
    <source>
        <dbReference type="Proteomes" id="UP000317944"/>
    </source>
</evidence>
<dbReference type="EMBL" id="SADV01000001">
    <property type="protein sequence ID" value="TQR39538.1"/>
    <property type="molecule type" value="Genomic_DNA"/>
</dbReference>
<accession>A0A544V0B0</accession>
<proteinExistence type="predicted"/>
<dbReference type="InterPro" id="IPR052913">
    <property type="entry name" value="Glycopeptide_resist_protein"/>
</dbReference>
<name>A0A544V0B0_LYSSH</name>
<dbReference type="InterPro" id="IPR007391">
    <property type="entry name" value="Vancomycin_resist_VanW"/>
</dbReference>
<dbReference type="Pfam" id="PF04294">
    <property type="entry name" value="VanW"/>
    <property type="match status" value="1"/>
</dbReference>
<organism evidence="1 2">
    <name type="scientific">Lysinibacillus sphaericus</name>
    <name type="common">Bacillus sphaericus</name>
    <dbReference type="NCBI Taxonomy" id="1421"/>
    <lineage>
        <taxon>Bacteria</taxon>
        <taxon>Bacillati</taxon>
        <taxon>Bacillota</taxon>
        <taxon>Bacilli</taxon>
        <taxon>Bacillales</taxon>
        <taxon>Bacillaceae</taxon>
        <taxon>Lysinibacillus</taxon>
    </lineage>
</organism>
<protein>
    <submittedName>
        <fullName evidence="1">Glycopeptide resistance accessory protein VanW</fullName>
    </submittedName>
</protein>